<evidence type="ECO:0000256" key="1">
    <source>
        <dbReference type="ARBA" id="ARBA00004418"/>
    </source>
</evidence>
<dbReference type="Pfam" id="PF13416">
    <property type="entry name" value="SBP_bac_8"/>
    <property type="match status" value="1"/>
</dbReference>
<evidence type="ECO:0000313" key="7">
    <source>
        <dbReference type="EMBL" id="PKZ17215.1"/>
    </source>
</evidence>
<feature type="chain" id="PRO_5014162738" evidence="6">
    <location>
        <begin position="23"/>
        <end position="344"/>
    </location>
</feature>
<keyword evidence="8" id="KW-1185">Reference proteome</keyword>
<dbReference type="AlphaFoldDB" id="A0A2I1MAQ5"/>
<dbReference type="GO" id="GO:0042597">
    <property type="term" value="C:periplasmic space"/>
    <property type="evidence" value="ECO:0007669"/>
    <property type="project" value="UniProtKB-SubCell"/>
</dbReference>
<evidence type="ECO:0000256" key="5">
    <source>
        <dbReference type="PIRSR" id="PIRSR019574-1"/>
    </source>
</evidence>
<dbReference type="GO" id="GO:0015846">
    <property type="term" value="P:polyamine transport"/>
    <property type="evidence" value="ECO:0007669"/>
    <property type="project" value="InterPro"/>
</dbReference>
<evidence type="ECO:0000256" key="3">
    <source>
        <dbReference type="ARBA" id="ARBA00022729"/>
    </source>
</evidence>
<comment type="caution">
    <text evidence="7">The sequence shown here is derived from an EMBL/GenBank/DDBJ whole genome shotgun (WGS) entry which is preliminary data.</text>
</comment>
<comment type="subcellular location">
    <subcellularLocation>
        <location evidence="1">Periplasm</location>
    </subcellularLocation>
</comment>
<dbReference type="Gene3D" id="3.40.190.10">
    <property type="entry name" value="Periplasmic binding protein-like II"/>
    <property type="match status" value="2"/>
</dbReference>
<evidence type="ECO:0000256" key="4">
    <source>
        <dbReference type="ARBA" id="ARBA00022764"/>
    </source>
</evidence>
<sequence>MKNKVLLVIVLMLSLVSCTSRNKNQVVVFNAGEYMDMDLVKEFEKDTGIEVVYETFTSDEEMFIKLSQSSNNYDVIVPSDYMVERLLKNNMLEKIDQANIPNFKYIDDEYRGLSYDPENEYTVPYFASHFGIVYNTDIIKEPITKWTDLWDPKYKGEIIMYDLPRLSMSVALQKLGYSINTKNMNELREAKNELIRQKPLVYAYLTDEARDLVIQGDAAITVMYSGDALLMRKQNPNLKYVIPKEGMNMQVDNLAIPKGAKNKANAEKFINYFTDPKVAAKNADWMQGFTSTVKGVRDQLPDYIAKSEEAYPDFSKLSEPEMFEDLQDYMQIYNDYWVEILAAY</sequence>
<feature type="binding site" evidence="5">
    <location>
        <position position="81"/>
    </location>
    <ligand>
        <name>spermidine</name>
        <dbReference type="ChEBI" id="CHEBI:57834"/>
    </ligand>
</feature>
<dbReference type="InterPro" id="IPR006059">
    <property type="entry name" value="SBP"/>
</dbReference>
<dbReference type="PROSITE" id="PS51257">
    <property type="entry name" value="PROKAR_LIPOPROTEIN"/>
    <property type="match status" value="1"/>
</dbReference>
<evidence type="ECO:0000313" key="8">
    <source>
        <dbReference type="Proteomes" id="UP000234335"/>
    </source>
</evidence>
<feature type="binding site" evidence="5">
    <location>
        <position position="33"/>
    </location>
    <ligand>
        <name>spermidine</name>
        <dbReference type="ChEBI" id="CHEBI:57834"/>
    </ligand>
</feature>
<dbReference type="EMBL" id="PKGS01000001">
    <property type="protein sequence ID" value="PKZ17215.1"/>
    <property type="molecule type" value="Genomic_DNA"/>
</dbReference>
<dbReference type="RefSeq" id="WP_101539384.1">
    <property type="nucleotide sequence ID" value="NZ_PKGS01000001.1"/>
</dbReference>
<evidence type="ECO:0000256" key="6">
    <source>
        <dbReference type="SAM" id="SignalP"/>
    </source>
</evidence>
<dbReference type="PRINTS" id="PR00909">
    <property type="entry name" value="SPERMDNBNDNG"/>
</dbReference>
<proteinExistence type="predicted"/>
<dbReference type="PANTHER" id="PTHR30222:SF17">
    <property type="entry name" value="SPERMIDINE_PUTRESCINE-BINDING PERIPLASMIC PROTEIN"/>
    <property type="match status" value="1"/>
</dbReference>
<reference evidence="7 8" key="1">
    <citation type="submission" date="2017-12" db="EMBL/GenBank/DDBJ databases">
        <title>Phylogenetic diversity of female urinary microbiome.</title>
        <authorList>
            <person name="Thomas-White K."/>
            <person name="Wolfe A.J."/>
        </authorList>
    </citation>
    <scope>NUCLEOTIDE SEQUENCE [LARGE SCALE GENOMIC DNA]</scope>
    <source>
        <strain evidence="7 8">UMB0119</strain>
    </source>
</reference>
<accession>A0A2I1MAQ5</accession>
<dbReference type="CDD" id="cd13590">
    <property type="entry name" value="PBP2_PotD_PotF_like"/>
    <property type="match status" value="1"/>
</dbReference>
<dbReference type="Proteomes" id="UP000234335">
    <property type="component" value="Unassembled WGS sequence"/>
</dbReference>
<keyword evidence="3 6" id="KW-0732">Signal</keyword>
<dbReference type="SUPFAM" id="SSF53850">
    <property type="entry name" value="Periplasmic binding protein-like II"/>
    <property type="match status" value="1"/>
</dbReference>
<protein>
    <submittedName>
        <fullName evidence="7">Spermidine/putrescine ABC transporter substrate-binding protein</fullName>
    </submittedName>
</protein>
<dbReference type="PIRSF" id="PIRSF019574">
    <property type="entry name" value="Periplasmic_polyamine_BP"/>
    <property type="match status" value="1"/>
</dbReference>
<dbReference type="PANTHER" id="PTHR30222">
    <property type="entry name" value="SPERMIDINE/PUTRESCINE-BINDING PERIPLASMIC PROTEIN"/>
    <property type="match status" value="1"/>
</dbReference>
<evidence type="ECO:0000256" key="2">
    <source>
        <dbReference type="ARBA" id="ARBA00022448"/>
    </source>
</evidence>
<feature type="signal peptide" evidence="6">
    <location>
        <begin position="1"/>
        <end position="22"/>
    </location>
</feature>
<dbReference type="GO" id="GO:0019808">
    <property type="term" value="F:polyamine binding"/>
    <property type="evidence" value="ECO:0007669"/>
    <property type="project" value="InterPro"/>
</dbReference>
<organism evidence="7 8">
    <name type="scientific">Anaerococcus octavius</name>
    <dbReference type="NCBI Taxonomy" id="54007"/>
    <lineage>
        <taxon>Bacteria</taxon>
        <taxon>Bacillati</taxon>
        <taxon>Bacillota</taxon>
        <taxon>Tissierellia</taxon>
        <taxon>Tissierellales</taxon>
        <taxon>Peptoniphilaceae</taxon>
        <taxon>Anaerococcus</taxon>
    </lineage>
</organism>
<name>A0A2I1MAQ5_9FIRM</name>
<dbReference type="InterPro" id="IPR001188">
    <property type="entry name" value="Sperm_putr-bd"/>
</dbReference>
<gene>
    <name evidence="7" type="ORF">CYJ34_00470</name>
</gene>
<keyword evidence="4" id="KW-0574">Periplasm</keyword>
<keyword evidence="2" id="KW-0813">Transport</keyword>